<accession>Q2SFE9</accession>
<dbReference type="STRING" id="349521.HCH_03901"/>
<dbReference type="InterPro" id="IPR000847">
    <property type="entry name" value="LysR_HTH_N"/>
</dbReference>
<keyword evidence="7" id="KW-1185">Reference proteome</keyword>
<dbReference type="PANTHER" id="PTHR30419">
    <property type="entry name" value="HTH-TYPE TRANSCRIPTIONAL REGULATOR YBHD"/>
    <property type="match status" value="1"/>
</dbReference>
<organism evidence="6 7">
    <name type="scientific">Hahella chejuensis (strain KCTC 2396)</name>
    <dbReference type="NCBI Taxonomy" id="349521"/>
    <lineage>
        <taxon>Bacteria</taxon>
        <taxon>Pseudomonadati</taxon>
        <taxon>Pseudomonadota</taxon>
        <taxon>Gammaproteobacteria</taxon>
        <taxon>Oceanospirillales</taxon>
        <taxon>Hahellaceae</taxon>
        <taxon>Hahella</taxon>
    </lineage>
</organism>
<dbReference type="eggNOG" id="COG0583">
    <property type="taxonomic scope" value="Bacteria"/>
</dbReference>
<proteinExistence type="inferred from homology"/>
<evidence type="ECO:0000313" key="6">
    <source>
        <dbReference type="EMBL" id="ABC30625.1"/>
    </source>
</evidence>
<dbReference type="RefSeq" id="WP_011397692.1">
    <property type="nucleotide sequence ID" value="NC_007645.1"/>
</dbReference>
<keyword evidence="3" id="KW-0238">DNA-binding</keyword>
<dbReference type="PROSITE" id="PS50931">
    <property type="entry name" value="HTH_LYSR"/>
    <property type="match status" value="1"/>
</dbReference>
<dbReference type="PANTHER" id="PTHR30419:SF8">
    <property type="entry name" value="NITROGEN ASSIMILATION TRANSCRIPTIONAL ACTIVATOR-RELATED"/>
    <property type="match status" value="1"/>
</dbReference>
<feature type="domain" description="HTH lysR-type" evidence="5">
    <location>
        <begin position="1"/>
        <end position="60"/>
    </location>
</feature>
<protein>
    <submittedName>
        <fullName evidence="6">Transcriptional regulator</fullName>
    </submittedName>
</protein>
<dbReference type="GO" id="GO:0005829">
    <property type="term" value="C:cytosol"/>
    <property type="evidence" value="ECO:0007669"/>
    <property type="project" value="TreeGrafter"/>
</dbReference>
<keyword evidence="2" id="KW-0805">Transcription regulation</keyword>
<sequence>MNLSQRHLQMFVTTAAYCNVSRASEILHISQPALTRALKELESQLGVTLFQRTTRRINLTMEGERFLPVAQRLLNDMTVAIDMVRGEATGQQGSISLAVGEAFGCTVLPAVLKVFAQSFPRVRVRIINDNSKGITRRVDNSEVDFGIGSPVGNTGALLCTPLLSAPLGLLADPSQYKLGTDVDVSDLASLPLLKESNDTSIHHLLSVNGSDVVAWMSIGIEVSSLAQQLALARSGVGVAVLSALGASHYDAVSMKFSQLKPEINRKVFLMQRRDRVLSPSSRALLATIFEHMHSVPLHPCVLVYDCHSSK</sequence>
<dbReference type="InterPro" id="IPR036390">
    <property type="entry name" value="WH_DNA-bd_sf"/>
</dbReference>
<dbReference type="SUPFAM" id="SSF46785">
    <property type="entry name" value="Winged helix' DNA-binding domain"/>
    <property type="match status" value="1"/>
</dbReference>
<dbReference type="InterPro" id="IPR036388">
    <property type="entry name" value="WH-like_DNA-bd_sf"/>
</dbReference>
<dbReference type="GO" id="GO:0003677">
    <property type="term" value="F:DNA binding"/>
    <property type="evidence" value="ECO:0007669"/>
    <property type="project" value="UniProtKB-KW"/>
</dbReference>
<dbReference type="Gene3D" id="1.10.10.10">
    <property type="entry name" value="Winged helix-like DNA-binding domain superfamily/Winged helix DNA-binding domain"/>
    <property type="match status" value="1"/>
</dbReference>
<dbReference type="Proteomes" id="UP000000238">
    <property type="component" value="Chromosome"/>
</dbReference>
<evidence type="ECO:0000259" key="5">
    <source>
        <dbReference type="PROSITE" id="PS50931"/>
    </source>
</evidence>
<dbReference type="SUPFAM" id="SSF53850">
    <property type="entry name" value="Periplasmic binding protein-like II"/>
    <property type="match status" value="1"/>
</dbReference>
<evidence type="ECO:0000256" key="1">
    <source>
        <dbReference type="ARBA" id="ARBA00009437"/>
    </source>
</evidence>
<dbReference type="Pfam" id="PF00126">
    <property type="entry name" value="HTH_1"/>
    <property type="match status" value="1"/>
</dbReference>
<keyword evidence="4" id="KW-0804">Transcription</keyword>
<dbReference type="FunFam" id="1.10.10.10:FF:000001">
    <property type="entry name" value="LysR family transcriptional regulator"/>
    <property type="match status" value="1"/>
</dbReference>
<dbReference type="GO" id="GO:0003700">
    <property type="term" value="F:DNA-binding transcription factor activity"/>
    <property type="evidence" value="ECO:0007669"/>
    <property type="project" value="InterPro"/>
</dbReference>
<name>Q2SFE9_HAHCH</name>
<dbReference type="EMBL" id="CP000155">
    <property type="protein sequence ID" value="ABC30625.1"/>
    <property type="molecule type" value="Genomic_DNA"/>
</dbReference>
<dbReference type="Gene3D" id="3.40.190.290">
    <property type="match status" value="1"/>
</dbReference>
<dbReference type="Pfam" id="PF03466">
    <property type="entry name" value="LysR_substrate"/>
    <property type="match status" value="1"/>
</dbReference>
<gene>
    <name evidence="6" type="ordered locus">HCH_03901</name>
</gene>
<evidence type="ECO:0000256" key="4">
    <source>
        <dbReference type="ARBA" id="ARBA00023163"/>
    </source>
</evidence>
<dbReference type="KEGG" id="hch:HCH_03901"/>
<evidence type="ECO:0000256" key="2">
    <source>
        <dbReference type="ARBA" id="ARBA00023015"/>
    </source>
</evidence>
<dbReference type="OrthoDB" id="646694at2"/>
<dbReference type="AlphaFoldDB" id="Q2SFE9"/>
<dbReference type="PRINTS" id="PR00039">
    <property type="entry name" value="HTHLYSR"/>
</dbReference>
<evidence type="ECO:0000313" key="7">
    <source>
        <dbReference type="Proteomes" id="UP000000238"/>
    </source>
</evidence>
<dbReference type="InterPro" id="IPR050950">
    <property type="entry name" value="HTH-type_LysR_regulators"/>
</dbReference>
<dbReference type="HOGENOM" id="CLU_039613_6_0_6"/>
<reference evidence="6 7" key="1">
    <citation type="journal article" date="2005" name="Nucleic Acids Res.">
        <title>Genomic blueprint of Hahella chejuensis, a marine microbe producing an algicidal agent.</title>
        <authorList>
            <person name="Jeong H."/>
            <person name="Yim J.H."/>
            <person name="Lee C."/>
            <person name="Choi S.-H."/>
            <person name="Park Y.K."/>
            <person name="Yoon S.H."/>
            <person name="Hur C.-G."/>
            <person name="Kang H.-Y."/>
            <person name="Kim D."/>
            <person name="Lee H.H."/>
            <person name="Park K.H."/>
            <person name="Park S.-H."/>
            <person name="Park H.-S."/>
            <person name="Lee H.K."/>
            <person name="Oh T.K."/>
            <person name="Kim J.F."/>
        </authorList>
    </citation>
    <scope>NUCLEOTIDE SEQUENCE [LARGE SCALE GENOMIC DNA]</scope>
    <source>
        <strain evidence="6 7">KCTC 2396</strain>
    </source>
</reference>
<evidence type="ECO:0000256" key="3">
    <source>
        <dbReference type="ARBA" id="ARBA00023125"/>
    </source>
</evidence>
<comment type="similarity">
    <text evidence="1">Belongs to the LysR transcriptional regulatory family.</text>
</comment>
<dbReference type="InterPro" id="IPR005119">
    <property type="entry name" value="LysR_subst-bd"/>
</dbReference>